<gene>
    <name evidence="1" type="ORF">D0Y65_034891</name>
</gene>
<proteinExistence type="predicted"/>
<accession>A0A445HSK8</accession>
<comment type="caution">
    <text evidence="1">The sequence shown here is derived from an EMBL/GenBank/DDBJ whole genome shotgun (WGS) entry which is preliminary data.</text>
</comment>
<keyword evidence="2" id="KW-1185">Reference proteome</keyword>
<dbReference type="EMBL" id="QZWG01000012">
    <property type="protein sequence ID" value="RZB76665.1"/>
    <property type="molecule type" value="Genomic_DNA"/>
</dbReference>
<name>A0A445HSK8_GLYSO</name>
<dbReference type="Proteomes" id="UP000289340">
    <property type="component" value="Chromosome 12"/>
</dbReference>
<organism evidence="1 2">
    <name type="scientific">Glycine soja</name>
    <name type="common">Wild soybean</name>
    <dbReference type="NCBI Taxonomy" id="3848"/>
    <lineage>
        <taxon>Eukaryota</taxon>
        <taxon>Viridiplantae</taxon>
        <taxon>Streptophyta</taxon>
        <taxon>Embryophyta</taxon>
        <taxon>Tracheophyta</taxon>
        <taxon>Spermatophyta</taxon>
        <taxon>Magnoliopsida</taxon>
        <taxon>eudicotyledons</taxon>
        <taxon>Gunneridae</taxon>
        <taxon>Pentapetalae</taxon>
        <taxon>rosids</taxon>
        <taxon>fabids</taxon>
        <taxon>Fabales</taxon>
        <taxon>Fabaceae</taxon>
        <taxon>Papilionoideae</taxon>
        <taxon>50 kb inversion clade</taxon>
        <taxon>NPAAA clade</taxon>
        <taxon>indigoferoid/millettioid clade</taxon>
        <taxon>Phaseoleae</taxon>
        <taxon>Glycine</taxon>
        <taxon>Glycine subgen. Soja</taxon>
    </lineage>
</organism>
<evidence type="ECO:0000313" key="1">
    <source>
        <dbReference type="EMBL" id="RZB76665.1"/>
    </source>
</evidence>
<sequence>MWNCCLKNNQVSSQDEDKEGEKVEKIIKTISCGMKKKVRLKTEDGEGSHHGDSASGPVRIRLVVTKEELKRMLRNRNENDPQHTSLEQLLSDMVLRDKRVFEVEKYGGSVNSWRPGLFISFDKSAIYSVGIRPHELSHIQQLTGFSLGKLELIRAVIQGIVNFWMEIFPLPQSVLDRINASCRNFLWGKVDIGKNKPLIAWKSLQVWAHILDLAPFRRRFTSLPRITDSLISGKSTSGVQRKLRCLAITITVYCWL</sequence>
<reference evidence="1 2" key="1">
    <citation type="submission" date="2018-09" db="EMBL/GenBank/DDBJ databases">
        <title>A high-quality reference genome of wild soybean provides a powerful tool to mine soybean genomes.</title>
        <authorList>
            <person name="Xie M."/>
            <person name="Chung C.Y.L."/>
            <person name="Li M.-W."/>
            <person name="Wong F.-L."/>
            <person name="Chan T.-F."/>
            <person name="Lam H.-M."/>
        </authorList>
    </citation>
    <scope>NUCLEOTIDE SEQUENCE [LARGE SCALE GENOMIC DNA]</scope>
    <source>
        <strain evidence="2">cv. W05</strain>
        <tissue evidence="1">Hypocotyl of etiolated seedlings</tissue>
    </source>
</reference>
<evidence type="ECO:0000313" key="2">
    <source>
        <dbReference type="Proteomes" id="UP000289340"/>
    </source>
</evidence>
<protein>
    <submittedName>
        <fullName evidence="1">Uncharacterized protein</fullName>
    </submittedName>
</protein>
<dbReference type="AlphaFoldDB" id="A0A445HSK8"/>